<sequence length="69" mass="7488">MGTNIEVLASHPRAHQVLPRTTIPQKSQGDPGNAYQSSGMPNVGPGENSVVPQIEEAHQKFKAIEDKLR</sequence>
<evidence type="ECO:0000256" key="1">
    <source>
        <dbReference type="SAM" id="MobiDB-lite"/>
    </source>
</evidence>
<feature type="compositionally biased region" description="Polar residues" evidence="1">
    <location>
        <begin position="22"/>
        <end position="40"/>
    </location>
</feature>
<dbReference type="EMBL" id="LXQA010557930">
    <property type="protein sequence ID" value="MCI59135.1"/>
    <property type="molecule type" value="Genomic_DNA"/>
</dbReference>
<feature type="region of interest" description="Disordered" evidence="1">
    <location>
        <begin position="1"/>
        <end position="50"/>
    </location>
</feature>
<evidence type="ECO:0000313" key="2">
    <source>
        <dbReference type="EMBL" id="MCI59135.1"/>
    </source>
</evidence>
<protein>
    <submittedName>
        <fullName evidence="2">Uncharacterized protein</fullName>
    </submittedName>
</protein>
<keyword evidence="3" id="KW-1185">Reference proteome</keyword>
<organism evidence="2 3">
    <name type="scientific">Trifolium medium</name>
    <dbReference type="NCBI Taxonomy" id="97028"/>
    <lineage>
        <taxon>Eukaryota</taxon>
        <taxon>Viridiplantae</taxon>
        <taxon>Streptophyta</taxon>
        <taxon>Embryophyta</taxon>
        <taxon>Tracheophyta</taxon>
        <taxon>Spermatophyta</taxon>
        <taxon>Magnoliopsida</taxon>
        <taxon>eudicotyledons</taxon>
        <taxon>Gunneridae</taxon>
        <taxon>Pentapetalae</taxon>
        <taxon>rosids</taxon>
        <taxon>fabids</taxon>
        <taxon>Fabales</taxon>
        <taxon>Fabaceae</taxon>
        <taxon>Papilionoideae</taxon>
        <taxon>50 kb inversion clade</taxon>
        <taxon>NPAAA clade</taxon>
        <taxon>Hologalegina</taxon>
        <taxon>IRL clade</taxon>
        <taxon>Trifolieae</taxon>
        <taxon>Trifolium</taxon>
    </lineage>
</organism>
<name>A0A392TGT3_9FABA</name>
<evidence type="ECO:0000313" key="3">
    <source>
        <dbReference type="Proteomes" id="UP000265520"/>
    </source>
</evidence>
<proteinExistence type="predicted"/>
<feature type="non-terminal residue" evidence="2">
    <location>
        <position position="69"/>
    </location>
</feature>
<comment type="caution">
    <text evidence="2">The sequence shown here is derived from an EMBL/GenBank/DDBJ whole genome shotgun (WGS) entry which is preliminary data.</text>
</comment>
<accession>A0A392TGT3</accession>
<dbReference type="AlphaFoldDB" id="A0A392TGT3"/>
<dbReference type="Proteomes" id="UP000265520">
    <property type="component" value="Unassembled WGS sequence"/>
</dbReference>
<reference evidence="2 3" key="1">
    <citation type="journal article" date="2018" name="Front. Plant Sci.">
        <title>Red Clover (Trifolium pratense) and Zigzag Clover (T. medium) - A Picture of Genomic Similarities and Differences.</title>
        <authorList>
            <person name="Dluhosova J."/>
            <person name="Istvanek J."/>
            <person name="Nedelnik J."/>
            <person name="Repkova J."/>
        </authorList>
    </citation>
    <scope>NUCLEOTIDE SEQUENCE [LARGE SCALE GENOMIC DNA]</scope>
    <source>
        <strain evidence="3">cv. 10/8</strain>
        <tissue evidence="2">Leaf</tissue>
    </source>
</reference>